<organism evidence="1 2">
    <name type="scientific">Echinococcus multilocularis</name>
    <name type="common">Fox tapeworm</name>
    <dbReference type="NCBI Taxonomy" id="6211"/>
    <lineage>
        <taxon>Eukaryota</taxon>
        <taxon>Metazoa</taxon>
        <taxon>Spiralia</taxon>
        <taxon>Lophotrochozoa</taxon>
        <taxon>Platyhelminthes</taxon>
        <taxon>Cestoda</taxon>
        <taxon>Eucestoda</taxon>
        <taxon>Cyclophyllidea</taxon>
        <taxon>Taeniidae</taxon>
        <taxon>Echinococcus</taxon>
    </lineage>
</organism>
<dbReference type="EMBL" id="LN902841">
    <property type="protein sequence ID" value="CDS41217.1"/>
    <property type="molecule type" value="Genomic_DNA"/>
</dbReference>
<reference evidence="1" key="2">
    <citation type="submission" date="2015-11" db="EMBL/GenBank/DDBJ databases">
        <authorList>
            <person name="Zhang Y."/>
            <person name="Guo Z."/>
        </authorList>
    </citation>
    <scope>NUCLEOTIDE SEQUENCE</scope>
</reference>
<protein>
    <submittedName>
        <fullName evidence="1">Expressed protein</fullName>
    </submittedName>
</protein>
<name>A0A068YG54_ECHMU</name>
<dbReference type="AlphaFoldDB" id="A0A068YG54"/>
<evidence type="ECO:0000313" key="2">
    <source>
        <dbReference type="Proteomes" id="UP000017246"/>
    </source>
</evidence>
<gene>
    <name evidence="1" type="ORF">EmuJ_000884400</name>
</gene>
<proteinExistence type="predicted"/>
<keyword evidence="2" id="KW-1185">Reference proteome</keyword>
<evidence type="ECO:0000313" key="1">
    <source>
        <dbReference type="EMBL" id="CDS41217.1"/>
    </source>
</evidence>
<reference evidence="1" key="1">
    <citation type="journal article" date="2013" name="Nature">
        <title>The genomes of four tapeworm species reveal adaptations to parasitism.</title>
        <authorList>
            <person name="Tsai I.J."/>
            <person name="Zarowiecki M."/>
            <person name="Holroyd N."/>
            <person name="Garciarrubio A."/>
            <person name="Sanchez-Flores A."/>
            <person name="Brooks K.L."/>
            <person name="Tracey A."/>
            <person name="Bobes R.J."/>
            <person name="Fragoso G."/>
            <person name="Sciutto E."/>
            <person name="Aslett M."/>
            <person name="Beasley H."/>
            <person name="Bennett H.M."/>
            <person name="Cai J."/>
            <person name="Camicia F."/>
            <person name="Clark R."/>
            <person name="Cucher M."/>
            <person name="De Silva N."/>
            <person name="Day T.A."/>
            <person name="Deplazes P."/>
            <person name="Estrada K."/>
            <person name="Fernandez C."/>
            <person name="Holland P.W."/>
            <person name="Hou J."/>
            <person name="Hu S."/>
            <person name="Huckvale T."/>
            <person name="Hung S.S."/>
            <person name="Kamenetzky L."/>
            <person name="Keane J.A."/>
            <person name="Kiss F."/>
            <person name="Koziol U."/>
            <person name="Lambert O."/>
            <person name="Liu K."/>
            <person name="Luo X."/>
            <person name="Luo Y."/>
            <person name="Macchiaroli N."/>
            <person name="Nichol S."/>
            <person name="Paps J."/>
            <person name="Parkinson J."/>
            <person name="Pouchkina-Stantcheva N."/>
            <person name="Riddiford N."/>
            <person name="Rosenzvit M."/>
            <person name="Salinas G."/>
            <person name="Wasmuth J.D."/>
            <person name="Zamanian M."/>
            <person name="Zheng Y."/>
            <person name="Cai X."/>
            <person name="Soberon X."/>
            <person name="Olson P.D."/>
            <person name="Laclette J.P."/>
            <person name="Brehm K."/>
            <person name="Berriman M."/>
            <person name="Garciarrubio A."/>
            <person name="Bobes R.J."/>
            <person name="Fragoso G."/>
            <person name="Sanchez-Flores A."/>
            <person name="Estrada K."/>
            <person name="Cevallos M.A."/>
            <person name="Morett E."/>
            <person name="Gonzalez V."/>
            <person name="Portillo T."/>
            <person name="Ochoa-Leyva A."/>
            <person name="Jose M.V."/>
            <person name="Sciutto E."/>
            <person name="Landa A."/>
            <person name="Jimenez L."/>
            <person name="Valdes V."/>
            <person name="Carrero J.C."/>
            <person name="Larralde C."/>
            <person name="Morales-Montor J."/>
            <person name="Limon-Lason J."/>
            <person name="Soberon X."/>
            <person name="Laclette J.P."/>
        </authorList>
    </citation>
    <scope>NUCLEOTIDE SEQUENCE [LARGE SCALE GENOMIC DNA]</scope>
</reference>
<accession>A0A068YG54</accession>
<sequence length="24" mass="2836">MTSMTTIRKKWCLLRVGGIVRKTR</sequence>
<dbReference type="Proteomes" id="UP000017246">
    <property type="component" value="Unassembled WGS sequence"/>
</dbReference>